<dbReference type="Pfam" id="PF07426">
    <property type="entry name" value="Dynactin_p22"/>
    <property type="match status" value="1"/>
</dbReference>
<reference evidence="2 3" key="1">
    <citation type="submission" date="2014-04" db="EMBL/GenBank/DDBJ databases">
        <authorList>
            <consortium name="DOE Joint Genome Institute"/>
            <person name="Kuo A."/>
            <person name="Kohler A."/>
            <person name="Nagy L.G."/>
            <person name="Floudas D."/>
            <person name="Copeland A."/>
            <person name="Barry K.W."/>
            <person name="Cichocki N."/>
            <person name="Veneault-Fourrey C."/>
            <person name="LaButti K."/>
            <person name="Lindquist E.A."/>
            <person name="Lipzen A."/>
            <person name="Lundell T."/>
            <person name="Morin E."/>
            <person name="Murat C."/>
            <person name="Sun H."/>
            <person name="Tunlid A."/>
            <person name="Henrissat B."/>
            <person name="Grigoriev I.V."/>
            <person name="Hibbett D.S."/>
            <person name="Martin F."/>
            <person name="Nordberg H.P."/>
            <person name="Cantor M.N."/>
            <person name="Hua S.X."/>
        </authorList>
    </citation>
    <scope>NUCLEOTIDE SEQUENCE [LARGE SCALE GENOMIC DNA]</scope>
    <source>
        <strain evidence="2 3">LaAM-08-1</strain>
    </source>
</reference>
<dbReference type="Proteomes" id="UP000054477">
    <property type="component" value="Unassembled WGS sequence"/>
</dbReference>
<feature type="region of interest" description="Disordered" evidence="1">
    <location>
        <begin position="74"/>
        <end position="96"/>
    </location>
</feature>
<proteinExistence type="predicted"/>
<feature type="compositionally biased region" description="Low complexity" evidence="1">
    <location>
        <begin position="32"/>
        <end position="45"/>
    </location>
</feature>
<keyword evidence="3" id="KW-1185">Reference proteome</keyword>
<dbReference type="HOGENOM" id="CLU_052861_0_0_1"/>
<dbReference type="PANTHER" id="PTHR28360:SF1">
    <property type="entry name" value="DYNACTIN SUBUNIT 3"/>
    <property type="match status" value="1"/>
</dbReference>
<dbReference type="GO" id="GO:0005869">
    <property type="term" value="C:dynactin complex"/>
    <property type="evidence" value="ECO:0007669"/>
    <property type="project" value="InterPro"/>
</dbReference>
<evidence type="ECO:0000256" key="1">
    <source>
        <dbReference type="SAM" id="MobiDB-lite"/>
    </source>
</evidence>
<evidence type="ECO:0000313" key="2">
    <source>
        <dbReference type="EMBL" id="KIK01470.1"/>
    </source>
</evidence>
<organism evidence="2 3">
    <name type="scientific">Laccaria amethystina LaAM-08-1</name>
    <dbReference type="NCBI Taxonomy" id="1095629"/>
    <lineage>
        <taxon>Eukaryota</taxon>
        <taxon>Fungi</taxon>
        <taxon>Dikarya</taxon>
        <taxon>Basidiomycota</taxon>
        <taxon>Agaricomycotina</taxon>
        <taxon>Agaricomycetes</taxon>
        <taxon>Agaricomycetidae</taxon>
        <taxon>Agaricales</taxon>
        <taxon>Agaricineae</taxon>
        <taxon>Hydnangiaceae</taxon>
        <taxon>Laccaria</taxon>
    </lineage>
</organism>
<reference evidence="3" key="2">
    <citation type="submission" date="2015-01" db="EMBL/GenBank/DDBJ databases">
        <title>Evolutionary Origins and Diversification of the Mycorrhizal Mutualists.</title>
        <authorList>
            <consortium name="DOE Joint Genome Institute"/>
            <consortium name="Mycorrhizal Genomics Consortium"/>
            <person name="Kohler A."/>
            <person name="Kuo A."/>
            <person name="Nagy L.G."/>
            <person name="Floudas D."/>
            <person name="Copeland A."/>
            <person name="Barry K.W."/>
            <person name="Cichocki N."/>
            <person name="Veneault-Fourrey C."/>
            <person name="LaButti K."/>
            <person name="Lindquist E.A."/>
            <person name="Lipzen A."/>
            <person name="Lundell T."/>
            <person name="Morin E."/>
            <person name="Murat C."/>
            <person name="Riley R."/>
            <person name="Ohm R."/>
            <person name="Sun H."/>
            <person name="Tunlid A."/>
            <person name="Henrissat B."/>
            <person name="Grigoriev I.V."/>
            <person name="Hibbett D.S."/>
            <person name="Martin F."/>
        </authorList>
    </citation>
    <scope>NUCLEOTIDE SEQUENCE [LARGE SCALE GENOMIC DNA]</scope>
    <source>
        <strain evidence="3">LaAM-08-1</strain>
    </source>
</reference>
<dbReference type="GO" id="GO:0061640">
    <property type="term" value="P:cytoskeleton-dependent cytokinesis"/>
    <property type="evidence" value="ECO:0007669"/>
    <property type="project" value="InterPro"/>
</dbReference>
<accession>A0A0C9WS07</accession>
<dbReference type="InterPro" id="IPR009991">
    <property type="entry name" value="DCTN3"/>
</dbReference>
<name>A0A0C9WS07_9AGAR</name>
<protein>
    <submittedName>
        <fullName evidence="2">Uncharacterized protein</fullName>
    </submittedName>
</protein>
<dbReference type="STRING" id="1095629.A0A0C9WS07"/>
<evidence type="ECO:0000313" key="3">
    <source>
        <dbReference type="Proteomes" id="UP000054477"/>
    </source>
</evidence>
<dbReference type="PANTHER" id="PTHR28360">
    <property type="entry name" value="DYNACTIN SUBUNIT 3"/>
    <property type="match status" value="1"/>
</dbReference>
<dbReference type="EMBL" id="KN838606">
    <property type="protein sequence ID" value="KIK01470.1"/>
    <property type="molecule type" value="Genomic_DNA"/>
</dbReference>
<gene>
    <name evidence="2" type="ORF">K443DRAFT_98555</name>
</gene>
<sequence length="272" mass="30155">MSHVFSSLPHSPVANSSSSPLVHSMKDDVDGPAEAETTTADAPTTRPVTIEPALALELRLRWLEAIVLGVSRERKGKGREGDQDALASPASHSKQGETLVRLAESVQQRLDAAVEGNEGLRRFMEHYDRNAHLLTPSFALSGILPDPPTYENMTPEELEAFLAEMEPDIRSADRDMREIEMLEKKGVTGAGKLTDHEKLQPRLDALIAAHHEDLVLAASLEKRIATLMDRHATYVDTLSELFVAWDDTISGAEDTFGKMEREKEERRRLGLE</sequence>
<dbReference type="OrthoDB" id="16729at2759"/>
<feature type="compositionally biased region" description="Polar residues" evidence="1">
    <location>
        <begin position="1"/>
        <end position="21"/>
    </location>
</feature>
<feature type="region of interest" description="Disordered" evidence="1">
    <location>
        <begin position="1"/>
        <end position="46"/>
    </location>
</feature>
<dbReference type="AlphaFoldDB" id="A0A0C9WS07"/>